<dbReference type="HAMAP" id="MF_00101">
    <property type="entry name" value="AcpS"/>
    <property type="match status" value="1"/>
</dbReference>
<evidence type="ECO:0000256" key="7">
    <source>
        <dbReference type="ARBA" id="ARBA00023160"/>
    </source>
</evidence>
<keyword evidence="5 8" id="KW-0460">Magnesium</keyword>
<evidence type="ECO:0000313" key="10">
    <source>
        <dbReference type="EMBL" id="NYI37008.1"/>
    </source>
</evidence>
<evidence type="ECO:0000313" key="11">
    <source>
        <dbReference type="Proteomes" id="UP000587211"/>
    </source>
</evidence>
<dbReference type="Pfam" id="PF01648">
    <property type="entry name" value="ACPS"/>
    <property type="match status" value="1"/>
</dbReference>
<name>A0ABX2SDM9_9ACTN</name>
<dbReference type="Proteomes" id="UP000587211">
    <property type="component" value="Unassembled WGS sequence"/>
</dbReference>
<comment type="cofactor">
    <cofactor evidence="8">
        <name>Mg(2+)</name>
        <dbReference type="ChEBI" id="CHEBI:18420"/>
    </cofactor>
</comment>
<evidence type="ECO:0000256" key="2">
    <source>
        <dbReference type="ARBA" id="ARBA00022679"/>
    </source>
</evidence>
<dbReference type="GO" id="GO:0008897">
    <property type="term" value="F:holo-[acyl-carrier-protein] synthase activity"/>
    <property type="evidence" value="ECO:0007669"/>
    <property type="project" value="UniProtKB-EC"/>
</dbReference>
<dbReference type="InterPro" id="IPR037143">
    <property type="entry name" value="4-PPantetheinyl_Trfase_dom_sf"/>
</dbReference>
<organism evidence="10 11">
    <name type="scientific">Aeromicrobium tamlense</name>
    <dbReference type="NCBI Taxonomy" id="375541"/>
    <lineage>
        <taxon>Bacteria</taxon>
        <taxon>Bacillati</taxon>
        <taxon>Actinomycetota</taxon>
        <taxon>Actinomycetes</taxon>
        <taxon>Propionibacteriales</taxon>
        <taxon>Nocardioidaceae</taxon>
        <taxon>Aeromicrobium</taxon>
    </lineage>
</organism>
<evidence type="ECO:0000256" key="6">
    <source>
        <dbReference type="ARBA" id="ARBA00023098"/>
    </source>
</evidence>
<feature type="domain" description="4'-phosphopantetheinyl transferase" evidence="9">
    <location>
        <begin position="9"/>
        <end position="119"/>
    </location>
</feature>
<reference evidence="10 11" key="1">
    <citation type="submission" date="2020-07" db="EMBL/GenBank/DDBJ databases">
        <title>Sequencing the genomes of 1000 actinobacteria strains.</title>
        <authorList>
            <person name="Klenk H.-P."/>
        </authorList>
    </citation>
    <scope>NUCLEOTIDE SEQUENCE [LARGE SCALE GENOMIC DNA]</scope>
    <source>
        <strain evidence="10 11">DSM 19087</strain>
    </source>
</reference>
<dbReference type="InterPro" id="IPR004568">
    <property type="entry name" value="Ppantetheine-prot_Trfase_dom"/>
</dbReference>
<keyword evidence="3 8" id="KW-0479">Metal-binding</keyword>
<protein>
    <recommendedName>
        <fullName evidence="8">Holo-[acyl-carrier-protein] synthase</fullName>
        <shortName evidence="8">Holo-ACP synthase</shortName>
        <ecNumber evidence="8">2.7.8.7</ecNumber>
    </recommendedName>
    <alternativeName>
        <fullName evidence="8">4'-phosphopantetheinyl transferase AcpS</fullName>
    </alternativeName>
</protein>
<evidence type="ECO:0000256" key="5">
    <source>
        <dbReference type="ARBA" id="ARBA00022842"/>
    </source>
</evidence>
<evidence type="ECO:0000256" key="3">
    <source>
        <dbReference type="ARBA" id="ARBA00022723"/>
    </source>
</evidence>
<accession>A0ABX2SDM9</accession>
<keyword evidence="6 8" id="KW-0443">Lipid metabolism</keyword>
<evidence type="ECO:0000256" key="8">
    <source>
        <dbReference type="HAMAP-Rule" id="MF_00101"/>
    </source>
</evidence>
<dbReference type="InterPro" id="IPR002582">
    <property type="entry name" value="ACPS"/>
</dbReference>
<keyword evidence="4 8" id="KW-0276">Fatty acid metabolism</keyword>
<proteinExistence type="inferred from homology"/>
<comment type="caution">
    <text evidence="10">The sequence shown here is derived from an EMBL/GenBank/DDBJ whole genome shotgun (WGS) entry which is preliminary data.</text>
</comment>
<keyword evidence="8" id="KW-0963">Cytoplasm</keyword>
<dbReference type="EC" id="2.7.8.7" evidence="8"/>
<dbReference type="EMBL" id="JACBZN010000001">
    <property type="protein sequence ID" value="NYI37008.1"/>
    <property type="molecule type" value="Genomic_DNA"/>
</dbReference>
<gene>
    <name evidence="8" type="primary">acpS</name>
    <name evidence="10" type="ORF">BJ975_000383</name>
</gene>
<dbReference type="SUPFAM" id="SSF56214">
    <property type="entry name" value="4'-phosphopantetheinyl transferase"/>
    <property type="match status" value="1"/>
</dbReference>
<comment type="function">
    <text evidence="8">Transfers the 4'-phosphopantetheine moiety from coenzyme A to a Ser of acyl-carrier-protein.</text>
</comment>
<dbReference type="NCBIfam" id="TIGR00516">
    <property type="entry name" value="acpS"/>
    <property type="match status" value="1"/>
</dbReference>
<dbReference type="NCBIfam" id="TIGR00556">
    <property type="entry name" value="pantethn_trn"/>
    <property type="match status" value="1"/>
</dbReference>
<keyword evidence="1 8" id="KW-0444">Lipid biosynthesis</keyword>
<evidence type="ECO:0000256" key="1">
    <source>
        <dbReference type="ARBA" id="ARBA00022516"/>
    </source>
</evidence>
<keyword evidence="7 8" id="KW-0275">Fatty acid biosynthesis</keyword>
<keyword evidence="11" id="KW-1185">Reference proteome</keyword>
<keyword evidence="2 8" id="KW-0808">Transferase</keyword>
<feature type="binding site" evidence="8">
    <location>
        <position position="12"/>
    </location>
    <ligand>
        <name>Mg(2+)</name>
        <dbReference type="ChEBI" id="CHEBI:18420"/>
    </ligand>
</feature>
<dbReference type="RefSeq" id="WP_218845708.1">
    <property type="nucleotide sequence ID" value="NZ_BAAAMP010000002.1"/>
</dbReference>
<dbReference type="Gene3D" id="3.90.470.20">
    <property type="entry name" value="4'-phosphopantetheinyl transferase domain"/>
    <property type="match status" value="1"/>
</dbReference>
<comment type="catalytic activity">
    <reaction evidence="8">
        <text>apo-[ACP] + CoA = holo-[ACP] + adenosine 3',5'-bisphosphate + H(+)</text>
        <dbReference type="Rhea" id="RHEA:12068"/>
        <dbReference type="Rhea" id="RHEA-COMP:9685"/>
        <dbReference type="Rhea" id="RHEA-COMP:9690"/>
        <dbReference type="ChEBI" id="CHEBI:15378"/>
        <dbReference type="ChEBI" id="CHEBI:29999"/>
        <dbReference type="ChEBI" id="CHEBI:57287"/>
        <dbReference type="ChEBI" id="CHEBI:58343"/>
        <dbReference type="ChEBI" id="CHEBI:64479"/>
        <dbReference type="EC" id="2.7.8.7"/>
    </reaction>
</comment>
<sequence length="133" mass="14418">MTDAAAVACGVDIVSVARIAAAVERSGLPFLQKYWTEDELRYCDGRPERLAARWAAKEAVMKALEGGFDRFDPLTIEVRRDDGGVPRLRLSGAAAEHARARGLEAWSLSLSHEREHAIAMVTAVRRAPGSASS</sequence>
<evidence type="ECO:0000256" key="4">
    <source>
        <dbReference type="ARBA" id="ARBA00022832"/>
    </source>
</evidence>
<feature type="binding site" evidence="8">
    <location>
        <position position="58"/>
    </location>
    <ligand>
        <name>Mg(2+)</name>
        <dbReference type="ChEBI" id="CHEBI:18420"/>
    </ligand>
</feature>
<dbReference type="InterPro" id="IPR008278">
    <property type="entry name" value="4-PPantetheinyl_Trfase_dom"/>
</dbReference>
<comment type="similarity">
    <text evidence="8">Belongs to the P-Pant transferase superfamily. AcpS family.</text>
</comment>
<comment type="subcellular location">
    <subcellularLocation>
        <location evidence="8">Cytoplasm</location>
    </subcellularLocation>
</comment>
<evidence type="ECO:0000259" key="9">
    <source>
        <dbReference type="Pfam" id="PF01648"/>
    </source>
</evidence>